<dbReference type="Proteomes" id="UP000287651">
    <property type="component" value="Unassembled WGS sequence"/>
</dbReference>
<protein>
    <submittedName>
        <fullName evidence="1">Uncharacterized protein</fullName>
    </submittedName>
</protein>
<dbReference type="AlphaFoldDB" id="A0A426XGX7"/>
<name>A0A426XGX7_ENSVE</name>
<proteinExistence type="predicted"/>
<evidence type="ECO:0000313" key="1">
    <source>
        <dbReference type="EMBL" id="RRT38735.1"/>
    </source>
</evidence>
<sequence length="68" mass="8064">MLNRSRDKKGHQEQDTNYPCMKVKLSRWEDGDPTSWISMAEIFFCFRKTPKESKVEISSIQLERNAIQ</sequence>
<dbReference type="EMBL" id="AMZH03020908">
    <property type="protein sequence ID" value="RRT38735.1"/>
    <property type="molecule type" value="Genomic_DNA"/>
</dbReference>
<organism evidence="1 2">
    <name type="scientific">Ensete ventricosum</name>
    <name type="common">Abyssinian banana</name>
    <name type="synonym">Musa ensete</name>
    <dbReference type="NCBI Taxonomy" id="4639"/>
    <lineage>
        <taxon>Eukaryota</taxon>
        <taxon>Viridiplantae</taxon>
        <taxon>Streptophyta</taxon>
        <taxon>Embryophyta</taxon>
        <taxon>Tracheophyta</taxon>
        <taxon>Spermatophyta</taxon>
        <taxon>Magnoliopsida</taxon>
        <taxon>Liliopsida</taxon>
        <taxon>Zingiberales</taxon>
        <taxon>Musaceae</taxon>
        <taxon>Ensete</taxon>
    </lineage>
</organism>
<reference evidence="1 2" key="1">
    <citation type="journal article" date="2014" name="Agronomy (Basel)">
        <title>A Draft Genome Sequence for Ensete ventricosum, the Drought-Tolerant Tree Against Hunger.</title>
        <authorList>
            <person name="Harrison J."/>
            <person name="Moore K.A."/>
            <person name="Paszkiewicz K."/>
            <person name="Jones T."/>
            <person name="Grant M."/>
            <person name="Ambacheew D."/>
            <person name="Muzemil S."/>
            <person name="Studholme D.J."/>
        </authorList>
    </citation>
    <scope>NUCLEOTIDE SEQUENCE [LARGE SCALE GENOMIC DNA]</scope>
</reference>
<accession>A0A426XGX7</accession>
<evidence type="ECO:0000313" key="2">
    <source>
        <dbReference type="Proteomes" id="UP000287651"/>
    </source>
</evidence>
<comment type="caution">
    <text evidence="1">The sequence shown here is derived from an EMBL/GenBank/DDBJ whole genome shotgun (WGS) entry which is preliminary data.</text>
</comment>
<gene>
    <name evidence="1" type="ORF">B296_00054467</name>
</gene>